<dbReference type="InterPro" id="IPR054075">
    <property type="entry name" value="Gp53-like_C"/>
</dbReference>
<evidence type="ECO:0000313" key="2">
    <source>
        <dbReference type="EMBL" id="AYM76891.1"/>
    </source>
</evidence>
<protein>
    <recommendedName>
        <fullName evidence="1">Putative tail fiber protein gp53-like C-terminal domain-containing protein</fullName>
    </recommendedName>
</protein>
<dbReference type="Proteomes" id="UP000279594">
    <property type="component" value="Chromosome"/>
</dbReference>
<reference evidence="2 3" key="1">
    <citation type="submission" date="2018-10" db="EMBL/GenBank/DDBJ databases">
        <title>Effects of UV and annual dynamics of microbial communities in freshwater RAS systems.</title>
        <authorList>
            <person name="Bekkelund A.K."/>
            <person name="Hansen B.R."/>
            <person name="Stokken H."/>
            <person name="Eriksen B.F."/>
            <person name="Kashulin N.A."/>
        </authorList>
    </citation>
    <scope>NUCLEOTIDE SEQUENCE [LARGE SCALE GENOMIC DNA]</scope>
    <source>
        <strain evidence="2 3">BHSEK</strain>
    </source>
</reference>
<evidence type="ECO:0000313" key="3">
    <source>
        <dbReference type="Proteomes" id="UP000279594"/>
    </source>
</evidence>
<dbReference type="AlphaFoldDB" id="A0A3G2E9I6"/>
<proteinExistence type="predicted"/>
<dbReference type="Gene3D" id="2.60.40.3940">
    <property type="match status" value="1"/>
</dbReference>
<organism evidence="2 3">
    <name type="scientific">Janthinobacterium agaricidamnosum</name>
    <dbReference type="NCBI Taxonomy" id="55508"/>
    <lineage>
        <taxon>Bacteria</taxon>
        <taxon>Pseudomonadati</taxon>
        <taxon>Pseudomonadota</taxon>
        <taxon>Betaproteobacteria</taxon>
        <taxon>Burkholderiales</taxon>
        <taxon>Oxalobacteraceae</taxon>
        <taxon>Janthinobacterium</taxon>
    </lineage>
</organism>
<gene>
    <name evidence="2" type="ORF">D9M09_14605</name>
</gene>
<keyword evidence="3" id="KW-1185">Reference proteome</keyword>
<dbReference type="Pfam" id="PF21882">
    <property type="entry name" value="Gp53-like_C"/>
    <property type="match status" value="1"/>
</dbReference>
<accession>A0A3G2E9I6</accession>
<dbReference type="EMBL" id="CP033019">
    <property type="protein sequence ID" value="AYM76891.1"/>
    <property type="molecule type" value="Genomic_DNA"/>
</dbReference>
<name>A0A3G2E9I6_9BURK</name>
<feature type="domain" description="Putative tail fiber protein gp53-like C-terminal" evidence="1">
    <location>
        <begin position="265"/>
        <end position="349"/>
    </location>
</feature>
<sequence>METDLLGTNKNTMIALAKLTETIIGTATTVSGLGCAPNSPAALNVVISPGEIYSLQNIDGTAYSSIAADTAHSIMKQGILLDSVTLACAAPGTAGQSINYLIQAAFSEVDSGAVVLPYYNASNPSTAYSGPGGAGTTNNTVRDGTVALSAKAGIAAVTGSQVTPAADAGYVGLWVVTVANGQTTINAGNIAKAIGAPFSGTAAMLNVMNAFTVSPTAPTPPAADNSTKVATTGWFYNAIATVAVAMGFAVSLTPNGYIKFPSWLGSLIFQWGLGGTADASGVSNAIFTTAFPNEVLHVISFYQPKGATPASQFTGMATGAITLAGCKIFTYIGGAPSGGSTPSYFAVGR</sequence>
<evidence type="ECO:0000259" key="1">
    <source>
        <dbReference type="Pfam" id="PF21882"/>
    </source>
</evidence>